<reference evidence="3" key="1">
    <citation type="submission" date="2022-11" db="UniProtKB">
        <authorList>
            <consortium name="WormBaseParasite"/>
        </authorList>
    </citation>
    <scope>IDENTIFICATION</scope>
</reference>
<organism evidence="2 3">
    <name type="scientific">Panagrolaimus superbus</name>
    <dbReference type="NCBI Taxonomy" id="310955"/>
    <lineage>
        <taxon>Eukaryota</taxon>
        <taxon>Metazoa</taxon>
        <taxon>Ecdysozoa</taxon>
        <taxon>Nematoda</taxon>
        <taxon>Chromadorea</taxon>
        <taxon>Rhabditida</taxon>
        <taxon>Tylenchina</taxon>
        <taxon>Panagrolaimomorpha</taxon>
        <taxon>Panagrolaimoidea</taxon>
        <taxon>Panagrolaimidae</taxon>
        <taxon>Panagrolaimus</taxon>
    </lineage>
</organism>
<evidence type="ECO:0000313" key="2">
    <source>
        <dbReference type="Proteomes" id="UP000887577"/>
    </source>
</evidence>
<evidence type="ECO:0000256" key="1">
    <source>
        <dbReference type="SAM" id="MobiDB-lite"/>
    </source>
</evidence>
<dbReference type="WBParaSite" id="PSU_v2.g2765.t1">
    <property type="protein sequence ID" value="PSU_v2.g2765.t1"/>
    <property type="gene ID" value="PSU_v2.g2765"/>
</dbReference>
<feature type="compositionally biased region" description="Polar residues" evidence="1">
    <location>
        <begin position="22"/>
        <end position="43"/>
    </location>
</feature>
<proteinExistence type="predicted"/>
<name>A0A914YXE5_9BILA</name>
<dbReference type="AlphaFoldDB" id="A0A914YXE5"/>
<sequence length="300" mass="34648">MKRFSPYASSSSQRQLTREARTSANNNHNSFSAPPKTEQQQQNVEKDVSEQSPVEVGQTYVMDDSVSPREIGAYVESLAPTSNYDIMEVLPDLTNEIPSLDAYDPMVTNLTSGDVKNTLVGLCVMVNRLLQDNRFLLRELAAIKSGSYSNSISRMERYDFKKRLIRGPYIFQGTAEIPKCDLMTIVTQFDLAQHRRTETSLGTIRRFVRFLLENVIPHELHTKYTLRERGGQDYLTEIPPDLLVLIRDMCLEALNLFEPRMEEDRTRREDFTDYINRTVKSALQEMRRNPRKNRVINKEA</sequence>
<feature type="region of interest" description="Disordered" evidence="1">
    <location>
        <begin position="1"/>
        <end position="61"/>
    </location>
</feature>
<accession>A0A914YXE5</accession>
<protein>
    <submittedName>
        <fullName evidence="3">Uncharacterized protein</fullName>
    </submittedName>
</protein>
<dbReference type="Proteomes" id="UP000887577">
    <property type="component" value="Unplaced"/>
</dbReference>
<evidence type="ECO:0000313" key="3">
    <source>
        <dbReference type="WBParaSite" id="PSU_v2.g2765.t1"/>
    </source>
</evidence>
<keyword evidence="2" id="KW-1185">Reference proteome</keyword>